<dbReference type="EMBL" id="ABQC02000024">
    <property type="protein sequence ID" value="EDY94361.1"/>
    <property type="molecule type" value="Genomic_DNA"/>
</dbReference>
<reference evidence="2 3" key="1">
    <citation type="submission" date="2008-08" db="EMBL/GenBank/DDBJ databases">
        <title>Draft genome sequence of Bacteroides plebeius (DSM 17135).</title>
        <authorList>
            <person name="Sudarsanam P."/>
            <person name="Ley R."/>
            <person name="Guruge J."/>
            <person name="Turnbaugh P.J."/>
            <person name="Mahowald M."/>
            <person name="Liep D."/>
            <person name="Gordon J."/>
        </authorList>
    </citation>
    <scope>NUCLEOTIDE SEQUENCE [LARGE SCALE GENOMIC DNA]</scope>
    <source>
        <strain evidence="3">DSM 17135 / JCM 12973 / M2</strain>
    </source>
</reference>
<dbReference type="eggNOG" id="ENOG5030WAE">
    <property type="taxonomic scope" value="Bacteria"/>
</dbReference>
<evidence type="ECO:0000256" key="1">
    <source>
        <dbReference type="SAM" id="Phobius"/>
    </source>
</evidence>
<sequence length="71" mass="8029">MILFNNKFADMPKDPKKIMFMMTILCIVIGLAAIAVGVVAVAKEEYIIAVAMLLVAAWQILNYRQWKKSLK</sequence>
<accession>B5D461</accession>
<reference evidence="2 3" key="2">
    <citation type="submission" date="2008-08" db="EMBL/GenBank/DDBJ databases">
        <authorList>
            <person name="Fulton L."/>
            <person name="Clifton S."/>
            <person name="Fulton B."/>
            <person name="Xu J."/>
            <person name="Minx P."/>
            <person name="Pepin K.H."/>
            <person name="Johnson M."/>
            <person name="Thiruvilangam P."/>
            <person name="Bhonagiri V."/>
            <person name="Nash W.E."/>
            <person name="Mardis E.R."/>
            <person name="Wilson R.K."/>
        </authorList>
    </citation>
    <scope>NUCLEOTIDE SEQUENCE [LARGE SCALE GENOMIC DNA]</scope>
    <source>
        <strain evidence="3">DSM 17135 / JCM 12973 / M2</strain>
    </source>
</reference>
<evidence type="ECO:0000313" key="2">
    <source>
        <dbReference type="EMBL" id="EDY94361.1"/>
    </source>
</evidence>
<dbReference type="HOGENOM" id="CLU_209558_0_0_10"/>
<name>B5D461_PHOPM</name>
<feature type="transmembrane region" description="Helical" evidence="1">
    <location>
        <begin position="46"/>
        <end position="63"/>
    </location>
</feature>
<protein>
    <submittedName>
        <fullName evidence="2">Uncharacterized protein</fullName>
    </submittedName>
</protein>
<dbReference type="AlphaFoldDB" id="B5D461"/>
<keyword evidence="1" id="KW-0472">Membrane</keyword>
<keyword evidence="1" id="KW-1133">Transmembrane helix</keyword>
<dbReference type="Proteomes" id="UP000003452">
    <property type="component" value="Unassembled WGS sequence"/>
</dbReference>
<comment type="caution">
    <text evidence="2">The sequence shown here is derived from an EMBL/GenBank/DDBJ whole genome shotgun (WGS) entry which is preliminary data.</text>
</comment>
<keyword evidence="1" id="KW-0812">Transmembrane</keyword>
<proteinExistence type="predicted"/>
<evidence type="ECO:0000313" key="3">
    <source>
        <dbReference type="Proteomes" id="UP000003452"/>
    </source>
</evidence>
<feature type="transmembrane region" description="Helical" evidence="1">
    <location>
        <begin position="20"/>
        <end position="40"/>
    </location>
</feature>
<organism evidence="2 3">
    <name type="scientific">Phocaeicola plebeius (strain DSM 17135 / JCM 12973 / CCUG 54634 / M2)</name>
    <name type="common">Bacteroides plebeius</name>
    <dbReference type="NCBI Taxonomy" id="484018"/>
    <lineage>
        <taxon>Bacteria</taxon>
        <taxon>Pseudomonadati</taxon>
        <taxon>Bacteroidota</taxon>
        <taxon>Bacteroidia</taxon>
        <taxon>Bacteroidales</taxon>
        <taxon>Bacteroidaceae</taxon>
        <taxon>Phocaeicola</taxon>
    </lineage>
</organism>
<gene>
    <name evidence="2" type="ORF">BACPLE_03815</name>
</gene>